<sequence>MYIYRNKINIQPHLVDEDLTVIFPTEIEVGADILTMWKWAIGTDNEVFKQIKSATGTISGLEETGSGLAIYIQYNQDYQSEATITADGKSLAITMCTKDGSNSFQAILYLIHKNGTEIDTDLPLNTSLVKSSNDFFLYSCQVINDTDILYYCHLDGSTTEQFQKSTVLGAIGIAYSFVGIITVNAPTGFGIAFGVHSLLFGISTLLDTLFGATSSTTKPVAPGHSISRTGRGFWGSSSLILTRMKIKQKGECSTLVVETGSYDSLSHNEINYITKFEKKIKWKQEFELTLTNPQNLAVRSFITINKFEVQSDKSESFNIRENLIHHNFGTWFSYVSDEDKKNTGTVFNFIDWKNEIKFKYNPRYSSAFIEKPTKELIITPDYISQPDDTGVVEIVKVSVQPGETPEMLLRLKGYGINPTRDGGRSDNGKGIGTASNQKNVLSIISKQKEYIAYLWNNNGRTDSQSRGVYAYTKLDSISKVSEVFATSYVYLWVSSANPYLKLEYTQLT</sequence>
<dbReference type="HOGENOM" id="CLU_536297_0_0_6"/>
<reference evidence="1" key="1">
    <citation type="submission" date="2013-07" db="EMBL/GenBank/DDBJ databases">
        <title>Sub-species coevolution in mutualistic symbiosis.</title>
        <authorList>
            <person name="Murfin K."/>
            <person name="Klassen J."/>
            <person name="Lee M."/>
            <person name="Forst S."/>
            <person name="Stock P."/>
            <person name="Goodrich-Blair H."/>
        </authorList>
    </citation>
    <scope>NUCLEOTIDE SEQUENCE [LARGE SCALE GENOMIC DNA]</scope>
    <source>
        <strain evidence="1">Puntauvense</strain>
    </source>
</reference>
<name>A0A077NH43_XENBV</name>
<dbReference type="RefSeq" id="WP_038218211.1">
    <property type="nucleotide sequence ID" value="NZ_CAWLWN010000234.1"/>
</dbReference>
<dbReference type="AlphaFoldDB" id="A0A077NH43"/>
<evidence type="ECO:0000313" key="2">
    <source>
        <dbReference type="Proteomes" id="UP000028511"/>
    </source>
</evidence>
<dbReference type="Proteomes" id="UP000028511">
    <property type="component" value="Unassembled WGS sequence"/>
</dbReference>
<protein>
    <submittedName>
        <fullName evidence="1">Uncharacterized protein</fullName>
    </submittedName>
</protein>
<gene>
    <name evidence="1" type="ORF">XBP1_2750002</name>
</gene>
<evidence type="ECO:0000313" key="1">
    <source>
        <dbReference type="EMBL" id="CDG97708.1"/>
    </source>
</evidence>
<organism evidence="1 2">
    <name type="scientific">Xenorhabdus bovienii str. puntauvense</name>
    <dbReference type="NCBI Taxonomy" id="1398201"/>
    <lineage>
        <taxon>Bacteria</taxon>
        <taxon>Pseudomonadati</taxon>
        <taxon>Pseudomonadota</taxon>
        <taxon>Gammaproteobacteria</taxon>
        <taxon>Enterobacterales</taxon>
        <taxon>Morganellaceae</taxon>
        <taxon>Xenorhabdus</taxon>
    </lineage>
</organism>
<comment type="caution">
    <text evidence="1">The sequence shown here is derived from an EMBL/GenBank/DDBJ whole genome shotgun (WGS) entry which is preliminary data.</text>
</comment>
<dbReference type="EMBL" id="CBSW010000196">
    <property type="protein sequence ID" value="CDG97708.1"/>
    <property type="molecule type" value="Genomic_DNA"/>
</dbReference>
<accession>A0A077NH43</accession>
<proteinExistence type="predicted"/>